<evidence type="ECO:0000313" key="1">
    <source>
        <dbReference type="EMBL" id="AII88457.1"/>
    </source>
</evidence>
<dbReference type="SUPFAM" id="SSF159245">
    <property type="entry name" value="AttH-like"/>
    <property type="match status" value="1"/>
</dbReference>
<accession>A0AAN0RLN6</accession>
<dbReference type="EC" id="1.-.-.-" evidence="1"/>
<proteinExistence type="predicted"/>
<dbReference type="GO" id="GO:0016491">
    <property type="term" value="F:oxidoreductase activity"/>
    <property type="evidence" value="ECO:0007669"/>
    <property type="project" value="UniProtKB-KW"/>
</dbReference>
<reference evidence="1 2" key="1">
    <citation type="journal article" date="2014" name="ISME J.">
        <title>Adaptation of an abundant Roseobacter RCA organism to pelagic systems revealed by genomic and transcriptomic analyses.</title>
        <authorList>
            <person name="Voget S."/>
            <person name="Wemheuer B."/>
            <person name="Brinkhoff T."/>
            <person name="Vollmers J."/>
            <person name="Dietrich S."/>
            <person name="Giebel H.A."/>
            <person name="Beardsley C."/>
            <person name="Sardemann C."/>
            <person name="Bakenhus I."/>
            <person name="Billerbeck S."/>
            <person name="Daniel R."/>
            <person name="Simon M."/>
        </authorList>
    </citation>
    <scope>NUCLEOTIDE SEQUENCE [LARGE SCALE GENOMIC DNA]</scope>
    <source>
        <strain evidence="1 2">RCA23</strain>
    </source>
</reference>
<dbReference type="EMBL" id="CP003984">
    <property type="protein sequence ID" value="AII88457.1"/>
    <property type="molecule type" value="Genomic_DNA"/>
</dbReference>
<name>A0AAN0RLN6_9RHOB</name>
<dbReference type="CDD" id="cd21471">
    <property type="entry name" value="CrtC-like"/>
    <property type="match status" value="1"/>
</dbReference>
<dbReference type="AlphaFoldDB" id="A0AAN0RLN6"/>
<dbReference type="Proteomes" id="UP000028680">
    <property type="component" value="Chromosome"/>
</dbReference>
<evidence type="ECO:0000313" key="2">
    <source>
        <dbReference type="Proteomes" id="UP000028680"/>
    </source>
</evidence>
<keyword evidence="1" id="KW-0560">Oxidoreductase</keyword>
<keyword evidence="2" id="KW-1185">Reference proteome</keyword>
<dbReference type="NCBIfam" id="NF045922">
    <property type="entry name" value="CarotHydtaseCrtCRhod"/>
    <property type="match status" value="1"/>
</dbReference>
<dbReference type="RefSeq" id="WP_271507912.1">
    <property type="nucleotide sequence ID" value="NZ_CP003984.1"/>
</dbReference>
<organism evidence="1 2">
    <name type="scientific">Planktomarina temperata RCA23</name>
    <dbReference type="NCBI Taxonomy" id="666509"/>
    <lineage>
        <taxon>Bacteria</taxon>
        <taxon>Pseudomonadati</taxon>
        <taxon>Pseudomonadota</taxon>
        <taxon>Alphaproteobacteria</taxon>
        <taxon>Rhodobacterales</taxon>
        <taxon>Paracoccaceae</taxon>
        <taxon>Planktomarina</taxon>
    </lineage>
</organism>
<dbReference type="KEGG" id="ptp:RCA23_c29570"/>
<protein>
    <submittedName>
        <fullName evidence="1">Hydroxyneurosporene dehydrogenase CrtC</fullName>
        <ecNumber evidence="1">1.-.-.-</ecNumber>
    </submittedName>
</protein>
<dbReference type="GeneID" id="93367178"/>
<sequence>MPPGGYAWWYIDGVSDDGKRAVSVIGFIGSVFSPWYAWSGRGNPGNHCCINVATYGRGGRFSMTDRGQTALRQTSDMLTIGPSSLHWTGKQLVIDVDEISSLPIISRMRGQITLTPPALTQIELPLTADGAHVWRPFAPIARISVDLEAEGWQFDGHGYFDSNFGTRALEEDFSSWTWARYPTQSGATCFYDAERRDGTRLEAAIGFTPDGQAAHVSAPGSARFNRTLWALPRATRADPGHRPKQIKSMLDAPFYSRSVVETVLNGERVQGVHEALDLNRFDSPIIKSMLACRVPRRAKWKF</sequence>
<gene>
    <name evidence="1" type="primary">crtC</name>
    <name evidence="1" type="ORF">RCA23_c29570</name>
</gene>